<keyword evidence="1" id="KW-0808">Transferase</keyword>
<dbReference type="PANTHER" id="PTHR10434">
    <property type="entry name" value="1-ACYL-SN-GLYCEROL-3-PHOSPHATE ACYLTRANSFERASE"/>
    <property type="match status" value="1"/>
</dbReference>
<gene>
    <name evidence="4" type="ORF">J0M35_12240</name>
</gene>
<name>A0A8J7PN85_9BACT</name>
<dbReference type="EMBL" id="JAFLCK010000016">
    <property type="protein sequence ID" value="MBN8661127.1"/>
    <property type="molecule type" value="Genomic_DNA"/>
</dbReference>
<evidence type="ECO:0000259" key="3">
    <source>
        <dbReference type="SMART" id="SM00563"/>
    </source>
</evidence>
<accession>A0A8J7PN85</accession>
<proteinExistence type="predicted"/>
<comment type="caution">
    <text evidence="4">The sequence shown here is derived from an EMBL/GenBank/DDBJ whole genome shotgun (WGS) entry which is preliminary data.</text>
</comment>
<dbReference type="PANTHER" id="PTHR10434:SF40">
    <property type="entry name" value="1-ACYL-SN-GLYCEROL-3-PHOSPHATE ACYLTRANSFERASE"/>
    <property type="match status" value="1"/>
</dbReference>
<dbReference type="GO" id="GO:0003841">
    <property type="term" value="F:1-acylglycerol-3-phosphate O-acyltransferase activity"/>
    <property type="evidence" value="ECO:0007669"/>
    <property type="project" value="TreeGrafter"/>
</dbReference>
<reference evidence="4" key="1">
    <citation type="submission" date="2021-02" db="EMBL/GenBank/DDBJ databases">
        <title>Genome-Resolved Metagenomics of a Microbial Community Performing Photosynthetic Biological Nutrient Removal.</title>
        <authorList>
            <person name="Mcdaniel E.A."/>
        </authorList>
    </citation>
    <scope>NUCLEOTIDE SEQUENCE</scope>
    <source>
        <strain evidence="4">UWPOB_OBS1</strain>
    </source>
</reference>
<evidence type="ECO:0000313" key="4">
    <source>
        <dbReference type="EMBL" id="MBN8661127.1"/>
    </source>
</evidence>
<evidence type="ECO:0000313" key="5">
    <source>
        <dbReference type="Proteomes" id="UP000664277"/>
    </source>
</evidence>
<organism evidence="4 5">
    <name type="scientific">Candidatus Obscuribacter phosphatis</name>
    <dbReference type="NCBI Taxonomy" id="1906157"/>
    <lineage>
        <taxon>Bacteria</taxon>
        <taxon>Bacillati</taxon>
        <taxon>Candidatus Melainabacteria</taxon>
        <taxon>Candidatus Obscuribacterales</taxon>
        <taxon>Candidatus Obscuribacteraceae</taxon>
        <taxon>Candidatus Obscuribacter</taxon>
    </lineage>
</organism>
<evidence type="ECO:0000256" key="2">
    <source>
        <dbReference type="ARBA" id="ARBA00023315"/>
    </source>
</evidence>
<protein>
    <submittedName>
        <fullName evidence="4">1-acyl-sn-glycerol-3-phosphate acyltransferase</fullName>
    </submittedName>
</protein>
<sequence>MPTAHDLVRLDSDYFDEKRIEAQGFAGKCFEIYHRIFTRIKIEGRENLPADGPLVIVGNHRSFYDPPLFTVSTQMKIVYFAKQELWDTYWLGRFLTWVGAVPVNRKRPEISRIKFLRMMMKRGWSIGMFIEGTRCKIPGKLGKPNVGPAYFAKVTGAPILPIGFINTDKRFGPVTVRIGKVMQGSDDLEETTWRIMEALSQLTGYEISERKLAKEDE</sequence>
<dbReference type="InterPro" id="IPR002123">
    <property type="entry name" value="Plipid/glycerol_acylTrfase"/>
</dbReference>
<keyword evidence="2 4" id="KW-0012">Acyltransferase</keyword>
<dbReference type="CDD" id="cd07989">
    <property type="entry name" value="LPLAT_AGPAT-like"/>
    <property type="match status" value="1"/>
</dbReference>
<dbReference type="SMART" id="SM00563">
    <property type="entry name" value="PlsC"/>
    <property type="match status" value="1"/>
</dbReference>
<feature type="domain" description="Phospholipid/glycerol acyltransferase" evidence="3">
    <location>
        <begin position="54"/>
        <end position="167"/>
    </location>
</feature>
<dbReference type="Pfam" id="PF01553">
    <property type="entry name" value="Acyltransferase"/>
    <property type="match status" value="1"/>
</dbReference>
<dbReference type="GO" id="GO:0006654">
    <property type="term" value="P:phosphatidic acid biosynthetic process"/>
    <property type="evidence" value="ECO:0007669"/>
    <property type="project" value="TreeGrafter"/>
</dbReference>
<evidence type="ECO:0000256" key="1">
    <source>
        <dbReference type="ARBA" id="ARBA00022679"/>
    </source>
</evidence>
<dbReference type="SUPFAM" id="SSF69593">
    <property type="entry name" value="Glycerol-3-phosphate (1)-acyltransferase"/>
    <property type="match status" value="1"/>
</dbReference>
<dbReference type="Proteomes" id="UP000664277">
    <property type="component" value="Unassembled WGS sequence"/>
</dbReference>
<dbReference type="AlphaFoldDB" id="A0A8J7PN85"/>